<proteinExistence type="predicted"/>
<dbReference type="OrthoDB" id="7432862at2"/>
<reference evidence="2 3" key="1">
    <citation type="submission" date="2019-12" db="EMBL/GenBank/DDBJ databases">
        <title>Genomic-based taxomic classification of the family Erythrobacteraceae.</title>
        <authorList>
            <person name="Xu L."/>
        </authorList>
    </citation>
    <scope>NUCLEOTIDE SEQUENCE [LARGE SCALE GENOMIC DNA]</scope>
    <source>
        <strain evidence="2 3">DSM 16225</strain>
    </source>
</reference>
<protein>
    <recommendedName>
        <fullName evidence="4">META domain-containing protein</fullName>
    </recommendedName>
</protein>
<evidence type="ECO:0008006" key="4">
    <source>
        <dbReference type="Google" id="ProtNLM"/>
    </source>
</evidence>
<dbReference type="RefSeq" id="WP_160608844.1">
    <property type="nucleotide sequence ID" value="NZ_WTYF01000004.1"/>
</dbReference>
<feature type="signal peptide" evidence="1">
    <location>
        <begin position="1"/>
        <end position="18"/>
    </location>
</feature>
<name>A0A844Y2E0_9SPHN</name>
<accession>A0A844Y2E0</accession>
<sequence>MRAALLLAALLAACAPTAEEPATEPSPAAVEEWVVPASIVGEYRVAGIDGEPLETDFGIALSITEETIGYEPRCLGFAWTYSLEDGRVETRRDPAYGPQPAPGGGTVTCLPAVSPQHRALAVAIDAAEEVRRTPANAVELRGGGHSVTLFSQ</sequence>
<dbReference type="Proteomes" id="UP000444185">
    <property type="component" value="Unassembled WGS sequence"/>
</dbReference>
<gene>
    <name evidence="2" type="ORF">GRI42_12780</name>
</gene>
<dbReference type="EMBL" id="WTYF01000004">
    <property type="protein sequence ID" value="MXO52181.1"/>
    <property type="molecule type" value="Genomic_DNA"/>
</dbReference>
<evidence type="ECO:0000256" key="1">
    <source>
        <dbReference type="SAM" id="SignalP"/>
    </source>
</evidence>
<evidence type="ECO:0000313" key="3">
    <source>
        <dbReference type="Proteomes" id="UP000444185"/>
    </source>
</evidence>
<dbReference type="AlphaFoldDB" id="A0A844Y2E0"/>
<evidence type="ECO:0000313" key="2">
    <source>
        <dbReference type="EMBL" id="MXO52181.1"/>
    </source>
</evidence>
<organism evidence="2 3">
    <name type="scientific">Qipengyuania gaetbuli</name>
    <dbReference type="NCBI Taxonomy" id="266952"/>
    <lineage>
        <taxon>Bacteria</taxon>
        <taxon>Pseudomonadati</taxon>
        <taxon>Pseudomonadota</taxon>
        <taxon>Alphaproteobacteria</taxon>
        <taxon>Sphingomonadales</taxon>
        <taxon>Erythrobacteraceae</taxon>
        <taxon>Qipengyuania</taxon>
    </lineage>
</organism>
<comment type="caution">
    <text evidence="2">The sequence shown here is derived from an EMBL/GenBank/DDBJ whole genome shotgun (WGS) entry which is preliminary data.</text>
</comment>
<keyword evidence="1" id="KW-0732">Signal</keyword>
<feature type="chain" id="PRO_5032766152" description="META domain-containing protein" evidence="1">
    <location>
        <begin position="19"/>
        <end position="152"/>
    </location>
</feature>
<keyword evidence="3" id="KW-1185">Reference proteome</keyword>